<gene>
    <name evidence="1" type="ORF">K1W69_07540</name>
</gene>
<name>A0AAE2ZP60_9HYPH</name>
<dbReference type="EMBL" id="JAICBX010000001">
    <property type="protein sequence ID" value="MBW8637037.1"/>
    <property type="molecule type" value="Genomic_DNA"/>
</dbReference>
<evidence type="ECO:0000313" key="1">
    <source>
        <dbReference type="EMBL" id="MBW8637037.1"/>
    </source>
</evidence>
<sequence length="155" mass="17405">MKDVQSTARQNPIVIKGKPKHDIYRIARQCGVRLYNGSHRYNGARGDRDCFSSATLRKIASKNGAGHLALVLRLIVETKNNAAELYAETISALSALIDFDPMLAERGGELFDLFDEIDLKSIRERARAMRSGVPVSHTMRILILQEIQNIDLRVE</sequence>
<dbReference type="RefSeq" id="WP_220227669.1">
    <property type="nucleotide sequence ID" value="NZ_JAICBX010000001.1"/>
</dbReference>
<comment type="caution">
    <text evidence="1">The sequence shown here is derived from an EMBL/GenBank/DDBJ whole genome shotgun (WGS) entry which is preliminary data.</text>
</comment>
<organism evidence="1 2">
    <name type="scientific">Flavimaribacter sediminis</name>
    <dbReference type="NCBI Taxonomy" id="2865987"/>
    <lineage>
        <taxon>Bacteria</taxon>
        <taxon>Pseudomonadati</taxon>
        <taxon>Pseudomonadota</taxon>
        <taxon>Alphaproteobacteria</taxon>
        <taxon>Hyphomicrobiales</taxon>
        <taxon>Rhizobiaceae</taxon>
        <taxon>Flavimaribacter</taxon>
    </lineage>
</organism>
<proteinExistence type="predicted"/>
<keyword evidence="2" id="KW-1185">Reference proteome</keyword>
<dbReference type="Proteomes" id="UP001196509">
    <property type="component" value="Unassembled WGS sequence"/>
</dbReference>
<evidence type="ECO:0000313" key="2">
    <source>
        <dbReference type="Proteomes" id="UP001196509"/>
    </source>
</evidence>
<protein>
    <submittedName>
        <fullName evidence="1">Uncharacterized protein</fullName>
    </submittedName>
</protein>
<dbReference type="AlphaFoldDB" id="A0AAE2ZP60"/>
<accession>A0AAE2ZP60</accession>
<reference evidence="1" key="1">
    <citation type="submission" date="2021-08" db="EMBL/GenBank/DDBJ databases">
        <title>Hoeflea bacterium WL0058 sp. nov., isolated from the sediment.</title>
        <authorList>
            <person name="Wang L."/>
            <person name="Zhang D."/>
        </authorList>
    </citation>
    <scope>NUCLEOTIDE SEQUENCE</scope>
    <source>
        <strain evidence="1">WL0058</strain>
    </source>
</reference>